<protein>
    <submittedName>
        <fullName evidence="3">PEP-CTERM sorting domain-containing protein</fullName>
    </submittedName>
</protein>
<gene>
    <name evidence="3" type="ORF">F9817_18315</name>
</gene>
<feature type="domain" description="Ice-binding protein C-terminal" evidence="2">
    <location>
        <begin position="137"/>
        <end position="161"/>
    </location>
</feature>
<evidence type="ECO:0000256" key="1">
    <source>
        <dbReference type="SAM" id="SignalP"/>
    </source>
</evidence>
<sequence>MFKTLTIAACLTIAGVANATPCDNSSPLFDQYFQPHGTESGVTTTSASITNSDNNMPSNHRQFWSPSDREQAFNVIDQGERVIPTDNAWACGHDQPRIISTSTLSFPTMPHRDFPPMHRPHPHVTPVSDPDTQTVETPEPGTLGTMLLGLVLCGFIVRQRKHHGNNPSLSLASM</sequence>
<proteinExistence type="predicted"/>
<comment type="caution">
    <text evidence="3">The sequence shown here is derived from an EMBL/GenBank/DDBJ whole genome shotgun (WGS) entry which is preliminary data.</text>
</comment>
<dbReference type="EMBL" id="WEKT01000046">
    <property type="protein sequence ID" value="MZI95136.1"/>
    <property type="molecule type" value="Genomic_DNA"/>
</dbReference>
<keyword evidence="4" id="KW-1185">Reference proteome</keyword>
<dbReference type="Proteomes" id="UP000462621">
    <property type="component" value="Unassembled WGS sequence"/>
</dbReference>
<reference evidence="3 4" key="1">
    <citation type="submission" date="2019-10" db="EMBL/GenBank/DDBJ databases">
        <title>Vibrio sp. nov. isolated from a shrimp pond.</title>
        <authorList>
            <person name="Gomez-Gil B."/>
            <person name="Enciso-Ibarra J."/>
            <person name="Enciso-Ibarra K."/>
            <person name="Bolan-Mejia C."/>
        </authorList>
    </citation>
    <scope>NUCLEOTIDE SEQUENCE [LARGE SCALE GENOMIC DNA]</scope>
    <source>
        <strain evidence="3 4">CAIM 722</strain>
    </source>
</reference>
<evidence type="ECO:0000259" key="2">
    <source>
        <dbReference type="Pfam" id="PF07589"/>
    </source>
</evidence>
<keyword evidence="1" id="KW-0732">Signal</keyword>
<feature type="chain" id="PRO_5030927475" evidence="1">
    <location>
        <begin position="20"/>
        <end position="174"/>
    </location>
</feature>
<name>A0A7X4RVM0_9VIBR</name>
<dbReference type="InterPro" id="IPR013424">
    <property type="entry name" value="Ice-binding_C"/>
</dbReference>
<evidence type="ECO:0000313" key="3">
    <source>
        <dbReference type="EMBL" id="MZI95136.1"/>
    </source>
</evidence>
<dbReference type="Pfam" id="PF07589">
    <property type="entry name" value="PEP-CTERM"/>
    <property type="match status" value="1"/>
</dbReference>
<dbReference type="NCBIfam" id="TIGR02595">
    <property type="entry name" value="PEP_CTERM"/>
    <property type="match status" value="1"/>
</dbReference>
<evidence type="ECO:0000313" key="4">
    <source>
        <dbReference type="Proteomes" id="UP000462621"/>
    </source>
</evidence>
<organism evidence="3 4">
    <name type="scientific">Vibrio eleionomae</name>
    <dbReference type="NCBI Taxonomy" id="2653505"/>
    <lineage>
        <taxon>Bacteria</taxon>
        <taxon>Pseudomonadati</taxon>
        <taxon>Pseudomonadota</taxon>
        <taxon>Gammaproteobacteria</taxon>
        <taxon>Vibrionales</taxon>
        <taxon>Vibrionaceae</taxon>
        <taxon>Vibrio</taxon>
    </lineage>
</organism>
<feature type="signal peptide" evidence="1">
    <location>
        <begin position="1"/>
        <end position="19"/>
    </location>
</feature>
<dbReference type="RefSeq" id="WP_161157616.1">
    <property type="nucleotide sequence ID" value="NZ_WEKT01000046.1"/>
</dbReference>
<accession>A0A7X4RVM0</accession>
<dbReference type="AlphaFoldDB" id="A0A7X4RVM0"/>